<proteinExistence type="predicted"/>
<dbReference type="SUPFAM" id="SSF46626">
    <property type="entry name" value="Cytochrome c"/>
    <property type="match status" value="1"/>
</dbReference>
<evidence type="ECO:0000256" key="4">
    <source>
        <dbReference type="PROSITE-ProRule" id="PRU00433"/>
    </source>
</evidence>
<keyword evidence="1 4" id="KW-0349">Heme</keyword>
<accession>A0A5B1CJN9</accession>
<evidence type="ECO:0000256" key="3">
    <source>
        <dbReference type="ARBA" id="ARBA00023004"/>
    </source>
</evidence>
<feature type="chain" id="PRO_5022988966" evidence="5">
    <location>
        <begin position="28"/>
        <end position="474"/>
    </location>
</feature>
<gene>
    <name evidence="7" type="ORF">LF1_30310</name>
</gene>
<evidence type="ECO:0000256" key="2">
    <source>
        <dbReference type="ARBA" id="ARBA00022723"/>
    </source>
</evidence>
<dbReference type="PANTHER" id="PTHR30600">
    <property type="entry name" value="CYTOCHROME C PEROXIDASE-RELATED"/>
    <property type="match status" value="1"/>
</dbReference>
<dbReference type="OrthoDB" id="417271at2"/>
<dbReference type="EMBL" id="VRLW01000001">
    <property type="protein sequence ID" value="KAA1260491.1"/>
    <property type="molecule type" value="Genomic_DNA"/>
</dbReference>
<dbReference type="PANTHER" id="PTHR30600:SF9">
    <property type="entry name" value="BLR7738 PROTEIN"/>
    <property type="match status" value="1"/>
</dbReference>
<dbReference type="GO" id="GO:0020037">
    <property type="term" value="F:heme binding"/>
    <property type="evidence" value="ECO:0007669"/>
    <property type="project" value="InterPro"/>
</dbReference>
<keyword evidence="8" id="KW-1185">Reference proteome</keyword>
<keyword evidence="3 4" id="KW-0408">Iron</keyword>
<sequence precursor="true">MIACLKPYICPVVLCCFVTLGITPAIAEVGNGAVGEAVVDPDAAARGYRFLTEKPVLTSDFTQEILDQVWKSWPEPLRSLAENATVEERRAMAFNRYGLTTRPDDDSGKPLQYVVDEAGKWTMNCFSCHGGSVYGKPTPGAPNNRFALQTMTEEIRATKFKLGKPFSRMDMGALFIPLGTTHGTTNAVVFGMGLMSSRDADLNLIDTPPTSFTHHDMDAPPWWTFYKRPYIYIDGFAQKGHRGLMQFTLIPENEREFYLENEDGFRDVYAYLSSLRAPKYEGPVEAKLAEQGRVVFGDHCASCHGTYASKVGGDDWTYPNRRIAIDDIGTDPVRLTALPVEGRQRYAESWFAHGGEEDEQETVTDPDGYVAPPLDGIWASAPYFHNGSVPTLWHVLHPAERPEVWIRTAEEMDEERVGLQVKSVAKVPVTEPDVAIRRSHFDTRRFGKSNSGHDYPDQLSEAEKKAVLEYLKTL</sequence>
<evidence type="ECO:0000259" key="6">
    <source>
        <dbReference type="PROSITE" id="PS51007"/>
    </source>
</evidence>
<evidence type="ECO:0000313" key="7">
    <source>
        <dbReference type="EMBL" id="KAA1260491.1"/>
    </source>
</evidence>
<comment type="caution">
    <text evidence="7">The sequence shown here is derived from an EMBL/GenBank/DDBJ whole genome shotgun (WGS) entry which is preliminary data.</text>
</comment>
<dbReference type="Proteomes" id="UP000322699">
    <property type="component" value="Unassembled WGS sequence"/>
</dbReference>
<evidence type="ECO:0000313" key="8">
    <source>
        <dbReference type="Proteomes" id="UP000322699"/>
    </source>
</evidence>
<dbReference type="GO" id="GO:0046872">
    <property type="term" value="F:metal ion binding"/>
    <property type="evidence" value="ECO:0007669"/>
    <property type="project" value="UniProtKB-KW"/>
</dbReference>
<dbReference type="PROSITE" id="PS51007">
    <property type="entry name" value="CYTC"/>
    <property type="match status" value="1"/>
</dbReference>
<dbReference type="AlphaFoldDB" id="A0A5B1CJN9"/>
<dbReference type="InterPro" id="IPR051395">
    <property type="entry name" value="Cytochrome_c_Peroxidase/MauG"/>
</dbReference>
<dbReference type="RefSeq" id="WP_149752816.1">
    <property type="nucleotide sequence ID" value="NZ_LWSK01000002.1"/>
</dbReference>
<keyword evidence="2 4" id="KW-0479">Metal-binding</keyword>
<feature type="domain" description="Cytochrome c" evidence="6">
    <location>
        <begin position="287"/>
        <end position="474"/>
    </location>
</feature>
<evidence type="ECO:0000256" key="1">
    <source>
        <dbReference type="ARBA" id="ARBA00022617"/>
    </source>
</evidence>
<dbReference type="GO" id="GO:0009055">
    <property type="term" value="F:electron transfer activity"/>
    <property type="evidence" value="ECO:0007669"/>
    <property type="project" value="InterPro"/>
</dbReference>
<dbReference type="Pfam" id="PF21419">
    <property type="entry name" value="RoxA-like_Cyt-c"/>
    <property type="match status" value="1"/>
</dbReference>
<dbReference type="GO" id="GO:0004130">
    <property type="term" value="F:cytochrome-c peroxidase activity"/>
    <property type="evidence" value="ECO:0007669"/>
    <property type="project" value="TreeGrafter"/>
</dbReference>
<protein>
    <submittedName>
        <fullName evidence="7">Cytochrome c</fullName>
    </submittedName>
</protein>
<evidence type="ECO:0000256" key="5">
    <source>
        <dbReference type="SAM" id="SignalP"/>
    </source>
</evidence>
<dbReference type="InterPro" id="IPR036909">
    <property type="entry name" value="Cyt_c-like_dom_sf"/>
</dbReference>
<organism evidence="7 8">
    <name type="scientific">Rubripirellula obstinata</name>
    <dbReference type="NCBI Taxonomy" id="406547"/>
    <lineage>
        <taxon>Bacteria</taxon>
        <taxon>Pseudomonadati</taxon>
        <taxon>Planctomycetota</taxon>
        <taxon>Planctomycetia</taxon>
        <taxon>Pirellulales</taxon>
        <taxon>Pirellulaceae</taxon>
        <taxon>Rubripirellula</taxon>
    </lineage>
</organism>
<name>A0A5B1CJN9_9BACT</name>
<dbReference type="InterPro" id="IPR009056">
    <property type="entry name" value="Cyt_c-like_dom"/>
</dbReference>
<keyword evidence="5" id="KW-0732">Signal</keyword>
<feature type="signal peptide" evidence="5">
    <location>
        <begin position="1"/>
        <end position="27"/>
    </location>
</feature>
<reference evidence="7 8" key="1">
    <citation type="submission" date="2019-08" db="EMBL/GenBank/DDBJ databases">
        <title>Deep-cultivation of Planctomycetes and their phenomic and genomic characterization uncovers novel biology.</title>
        <authorList>
            <person name="Wiegand S."/>
            <person name="Jogler M."/>
            <person name="Boedeker C."/>
            <person name="Pinto D."/>
            <person name="Vollmers J."/>
            <person name="Rivas-Marin E."/>
            <person name="Kohn T."/>
            <person name="Peeters S.H."/>
            <person name="Heuer A."/>
            <person name="Rast P."/>
            <person name="Oberbeckmann S."/>
            <person name="Bunk B."/>
            <person name="Jeske O."/>
            <person name="Meyerdierks A."/>
            <person name="Storesund J.E."/>
            <person name="Kallscheuer N."/>
            <person name="Luecker S."/>
            <person name="Lage O.M."/>
            <person name="Pohl T."/>
            <person name="Merkel B.J."/>
            <person name="Hornburger P."/>
            <person name="Mueller R.-W."/>
            <person name="Bruemmer F."/>
            <person name="Labrenz M."/>
            <person name="Spormann A.M."/>
            <person name="Op Den Camp H."/>
            <person name="Overmann J."/>
            <person name="Amann R."/>
            <person name="Jetten M.S.M."/>
            <person name="Mascher T."/>
            <person name="Medema M.H."/>
            <person name="Devos D.P."/>
            <person name="Kaster A.-K."/>
            <person name="Ovreas L."/>
            <person name="Rohde M."/>
            <person name="Galperin M.Y."/>
            <person name="Jogler C."/>
        </authorList>
    </citation>
    <scope>NUCLEOTIDE SEQUENCE [LARGE SCALE GENOMIC DNA]</scope>
    <source>
        <strain evidence="7 8">LF1</strain>
    </source>
</reference>
<dbReference type="Gene3D" id="1.10.760.10">
    <property type="entry name" value="Cytochrome c-like domain"/>
    <property type="match status" value="1"/>
</dbReference>